<dbReference type="GO" id="GO:0004197">
    <property type="term" value="F:cysteine-type endopeptidase activity"/>
    <property type="evidence" value="ECO:0007669"/>
    <property type="project" value="InterPro"/>
</dbReference>
<sequence length="524" mass="57254">MPWPGQTQETPAKPRIALIMGNAAYSSGIGTLANPVNDAELVAQGIANCGFRLVSGDIVRDANRSNMMAAIRDYVDVLKEAGPDAMGFFYYSGHGAARENEGNYLIPVEEADVLDDALWDDSVSLDWLMQKLDALDAPSVVAIDACRNVLQLPEAQRSLGGGESFRGLRRTAGGAGERNMFLSFATWEGETASDGRADDGNGPYASALSTRLSKPATTVRDMFEQVRLDVLEKTFQRQEPMNLSRLQRRSSDIKIGSWELDRVEMTPGGARWPLRQALVIANSYAESQAFSLSGTHTDGEKVRAALEASGYSTVYVPDTEYSDFFSHVDAFIDRLRVAGPAAVGLVYFAGYGTDISGDNYLMMEGELPRNKFEAAQSSVRLGDLVTRLESSSAQAIMVLADCGRPFNGMGHRGGDPGFNEDFGRDNVVVAYAVAPGTHRLNPQTDSEFAGSFSRIIQSEDRIDIETVMRRVALDVQARTDGAERPWFQTSLDLPIFFRADIRPEDETTQMGPEDTYAPPSDPYP</sequence>
<evidence type="ECO:0000313" key="3">
    <source>
        <dbReference type="EMBL" id="CUS55962.1"/>
    </source>
</evidence>
<dbReference type="PANTHER" id="PTHR22576">
    <property type="entry name" value="MUCOSA ASSOCIATED LYMPHOID TISSUE LYMPHOMA TRANSLOCATION PROTEIN 1/PARACASPASE"/>
    <property type="match status" value="1"/>
</dbReference>
<dbReference type="Gene3D" id="3.40.50.1460">
    <property type="match status" value="2"/>
</dbReference>
<dbReference type="InterPro" id="IPR052039">
    <property type="entry name" value="Caspase-related_regulators"/>
</dbReference>
<name>A0A170PT50_9ZZZZ</name>
<dbReference type="InterPro" id="IPR011600">
    <property type="entry name" value="Pept_C14_caspase"/>
</dbReference>
<dbReference type="PANTHER" id="PTHR22576:SF37">
    <property type="entry name" value="MUCOSA-ASSOCIATED LYMPHOID TISSUE LYMPHOMA TRANSLOCATION PROTEIN 1"/>
    <property type="match status" value="1"/>
</dbReference>
<dbReference type="InterPro" id="IPR029030">
    <property type="entry name" value="Caspase-like_dom_sf"/>
</dbReference>
<feature type="region of interest" description="Disordered" evidence="1">
    <location>
        <begin position="503"/>
        <end position="524"/>
    </location>
</feature>
<gene>
    <name evidence="3" type="ORF">MGWOODY_Hyp186</name>
</gene>
<accession>A0A170PT50</accession>
<dbReference type="SUPFAM" id="SSF52129">
    <property type="entry name" value="Caspase-like"/>
    <property type="match status" value="2"/>
</dbReference>
<evidence type="ECO:0000259" key="2">
    <source>
        <dbReference type="Pfam" id="PF00656"/>
    </source>
</evidence>
<protein>
    <recommendedName>
        <fullName evidence="2">Peptidase C14 caspase domain-containing protein</fullName>
    </recommendedName>
</protein>
<evidence type="ECO:0000256" key="1">
    <source>
        <dbReference type="SAM" id="MobiDB-lite"/>
    </source>
</evidence>
<dbReference type="GO" id="GO:0006508">
    <property type="term" value="P:proteolysis"/>
    <property type="evidence" value="ECO:0007669"/>
    <property type="project" value="InterPro"/>
</dbReference>
<feature type="domain" description="Peptidase C14 caspase" evidence="2">
    <location>
        <begin position="15"/>
        <end position="248"/>
    </location>
</feature>
<reference evidence="3" key="1">
    <citation type="submission" date="2015-10" db="EMBL/GenBank/DDBJ databases">
        <authorList>
            <person name="Gilbert D.G."/>
        </authorList>
    </citation>
    <scope>NUCLEOTIDE SEQUENCE</scope>
</reference>
<feature type="domain" description="Peptidase C14 caspase" evidence="2">
    <location>
        <begin position="275"/>
        <end position="491"/>
    </location>
</feature>
<dbReference type="EMBL" id="CZQD01000015">
    <property type="protein sequence ID" value="CUS55962.1"/>
    <property type="molecule type" value="Genomic_DNA"/>
</dbReference>
<proteinExistence type="predicted"/>
<organism evidence="3">
    <name type="scientific">hydrothermal vent metagenome</name>
    <dbReference type="NCBI Taxonomy" id="652676"/>
    <lineage>
        <taxon>unclassified sequences</taxon>
        <taxon>metagenomes</taxon>
        <taxon>ecological metagenomes</taxon>
    </lineage>
</organism>
<dbReference type="AlphaFoldDB" id="A0A170PT50"/>
<dbReference type="Pfam" id="PF00656">
    <property type="entry name" value="Peptidase_C14"/>
    <property type="match status" value="2"/>
</dbReference>